<dbReference type="InParanoid" id="E0VE94"/>
<keyword evidence="3" id="KW-0496">Mitochondrion</keyword>
<evidence type="ECO:0000256" key="1">
    <source>
        <dbReference type="ARBA" id="ARBA00007347"/>
    </source>
</evidence>
<dbReference type="FunCoup" id="E0VE94">
    <property type="interactions" value="129"/>
</dbReference>
<sequence length="120" mass="14177">MTVDTQNDDHKQNKLLFGGGPLGFGDPDDDRLRIVEKNVLIPKKLREEAIRKCKDVVEPFVECCQNSGLLNIFKCRKENQLQLECIKSWMDNEEFKDEITKQYLEERKFYRTTGKKYESQ</sequence>
<dbReference type="Pfam" id="PF08583">
    <property type="entry name" value="Cmc1"/>
    <property type="match status" value="1"/>
</dbReference>
<dbReference type="AlphaFoldDB" id="E0VE94"/>
<dbReference type="GO" id="GO:0005739">
    <property type="term" value="C:mitochondrion"/>
    <property type="evidence" value="ECO:0007669"/>
    <property type="project" value="UniProtKB-SubCell"/>
</dbReference>
<comment type="similarity">
    <text evidence="1 3">Belongs to the CMC family.</text>
</comment>
<dbReference type="EMBL" id="AAZO01001503">
    <property type="status" value="NOT_ANNOTATED_CDS"/>
    <property type="molecule type" value="Genomic_DNA"/>
</dbReference>
<protein>
    <recommendedName>
        <fullName evidence="3">COX assembly mitochondrial protein</fullName>
    </recommendedName>
</protein>
<dbReference type="RefSeq" id="XP_002424438.1">
    <property type="nucleotide sequence ID" value="XM_002424393.1"/>
</dbReference>
<dbReference type="KEGG" id="phu:Phum_PHUM129230"/>
<comment type="subcellular location">
    <subcellularLocation>
        <location evidence="3">Mitochondrion</location>
    </subcellularLocation>
</comment>
<accession>E0VE94</accession>
<name>E0VE94_PEDHC</name>
<proteinExistence type="inferred from homology"/>
<dbReference type="GeneID" id="8234057"/>
<dbReference type="OrthoDB" id="6224010at2759"/>
<dbReference type="CTD" id="8234057"/>
<reference evidence="5" key="3">
    <citation type="submission" date="2020-05" db="UniProtKB">
        <authorList>
            <consortium name="EnsemblMetazoa"/>
        </authorList>
    </citation>
    <scope>IDENTIFICATION</scope>
    <source>
        <strain evidence="5">USDA</strain>
    </source>
</reference>
<evidence type="ECO:0000313" key="5">
    <source>
        <dbReference type="EnsemblMetazoa" id="PHUM129230-PA"/>
    </source>
</evidence>
<dbReference type="VEuPathDB" id="VectorBase:PHUM129230"/>
<evidence type="ECO:0000256" key="3">
    <source>
        <dbReference type="RuleBase" id="RU364104"/>
    </source>
</evidence>
<dbReference type="HOGENOM" id="CLU_142621_1_0_1"/>
<evidence type="ECO:0000313" key="4">
    <source>
        <dbReference type="EMBL" id="EEB11700.1"/>
    </source>
</evidence>
<keyword evidence="6" id="KW-1185">Reference proteome</keyword>
<dbReference type="EMBL" id="DS235088">
    <property type="protein sequence ID" value="EEB11700.1"/>
    <property type="molecule type" value="Genomic_DNA"/>
</dbReference>
<dbReference type="Proteomes" id="UP000009046">
    <property type="component" value="Unassembled WGS sequence"/>
</dbReference>
<dbReference type="EnsemblMetazoa" id="PHUM129230-RA">
    <property type="protein sequence ID" value="PHUM129230-PA"/>
    <property type="gene ID" value="PHUM129230"/>
</dbReference>
<reference evidence="4" key="1">
    <citation type="submission" date="2007-04" db="EMBL/GenBank/DDBJ databases">
        <title>Annotation of Pediculus humanus corporis strain USDA.</title>
        <authorList>
            <person name="Kirkness E."/>
            <person name="Hannick L."/>
            <person name="Hass B."/>
            <person name="Bruggner R."/>
            <person name="Lawson D."/>
            <person name="Bidwell S."/>
            <person name="Joardar V."/>
            <person name="Caler E."/>
            <person name="Walenz B."/>
            <person name="Inman J."/>
            <person name="Schobel S."/>
            <person name="Galinsky K."/>
            <person name="Amedeo P."/>
            <person name="Strausberg R."/>
        </authorList>
    </citation>
    <scope>NUCLEOTIDE SEQUENCE</scope>
    <source>
        <strain evidence="4">USDA</strain>
    </source>
</reference>
<gene>
    <name evidence="5" type="primary">8234057</name>
    <name evidence="4" type="ORF">Phum_PHUM129230</name>
</gene>
<evidence type="ECO:0000313" key="6">
    <source>
        <dbReference type="Proteomes" id="UP000009046"/>
    </source>
</evidence>
<evidence type="ECO:0000256" key="2">
    <source>
        <dbReference type="ARBA" id="ARBA00023157"/>
    </source>
</evidence>
<dbReference type="STRING" id="121224.E0VE94"/>
<dbReference type="InterPro" id="IPR013892">
    <property type="entry name" value="Cyt_c_biogenesis_Cmc1-like"/>
</dbReference>
<dbReference type="eggNOG" id="KOG4624">
    <property type="taxonomic scope" value="Eukaryota"/>
</dbReference>
<dbReference type="OMA" id="CCQETGF"/>
<organism>
    <name type="scientific">Pediculus humanus subsp. corporis</name>
    <name type="common">Body louse</name>
    <dbReference type="NCBI Taxonomy" id="121224"/>
    <lineage>
        <taxon>Eukaryota</taxon>
        <taxon>Metazoa</taxon>
        <taxon>Ecdysozoa</taxon>
        <taxon>Arthropoda</taxon>
        <taxon>Hexapoda</taxon>
        <taxon>Insecta</taxon>
        <taxon>Pterygota</taxon>
        <taxon>Neoptera</taxon>
        <taxon>Paraneoptera</taxon>
        <taxon>Psocodea</taxon>
        <taxon>Troctomorpha</taxon>
        <taxon>Phthiraptera</taxon>
        <taxon>Anoplura</taxon>
        <taxon>Pediculidae</taxon>
        <taxon>Pediculus</taxon>
    </lineage>
</organism>
<reference evidence="4" key="2">
    <citation type="submission" date="2007-04" db="EMBL/GenBank/DDBJ databases">
        <title>The genome of the human body louse.</title>
        <authorList>
            <consortium name="The Human Body Louse Genome Consortium"/>
            <person name="Kirkness E."/>
            <person name="Walenz B."/>
            <person name="Hass B."/>
            <person name="Bruggner R."/>
            <person name="Strausberg R."/>
        </authorList>
    </citation>
    <scope>NUCLEOTIDE SEQUENCE</scope>
    <source>
        <strain evidence="4">USDA</strain>
    </source>
</reference>
<keyword evidence="2" id="KW-1015">Disulfide bond</keyword>